<dbReference type="OrthoDB" id="48988at2759"/>
<keyword evidence="4" id="KW-1185">Reference proteome</keyword>
<name>A0A9P7DHJ0_9AGAM</name>
<feature type="non-terminal residue" evidence="3">
    <location>
        <position position="240"/>
    </location>
</feature>
<dbReference type="EMBL" id="JABBWE010000033">
    <property type="protein sequence ID" value="KAG1792964.1"/>
    <property type="molecule type" value="Genomic_DNA"/>
</dbReference>
<dbReference type="PANTHER" id="PTHR43364:SF4">
    <property type="entry name" value="NAD(P)-LINKED OXIDOREDUCTASE SUPERFAMILY PROTEIN"/>
    <property type="match status" value="1"/>
</dbReference>
<dbReference type="Pfam" id="PF00248">
    <property type="entry name" value="Aldo_ket_red"/>
    <property type="match status" value="1"/>
</dbReference>
<evidence type="ECO:0000259" key="2">
    <source>
        <dbReference type="Pfam" id="PF00248"/>
    </source>
</evidence>
<organism evidence="3 4">
    <name type="scientific">Suillus plorans</name>
    <dbReference type="NCBI Taxonomy" id="116603"/>
    <lineage>
        <taxon>Eukaryota</taxon>
        <taxon>Fungi</taxon>
        <taxon>Dikarya</taxon>
        <taxon>Basidiomycota</taxon>
        <taxon>Agaricomycotina</taxon>
        <taxon>Agaricomycetes</taxon>
        <taxon>Agaricomycetidae</taxon>
        <taxon>Boletales</taxon>
        <taxon>Suillineae</taxon>
        <taxon>Suillaceae</taxon>
        <taxon>Suillus</taxon>
    </lineage>
</organism>
<comment type="caution">
    <text evidence="3">The sequence shown here is derived from an EMBL/GenBank/DDBJ whole genome shotgun (WGS) entry which is preliminary data.</text>
</comment>
<reference evidence="3" key="1">
    <citation type="journal article" date="2020" name="New Phytol.">
        <title>Comparative genomics reveals dynamic genome evolution in host specialist ectomycorrhizal fungi.</title>
        <authorList>
            <person name="Lofgren L.A."/>
            <person name="Nguyen N.H."/>
            <person name="Vilgalys R."/>
            <person name="Ruytinx J."/>
            <person name="Liao H.L."/>
            <person name="Branco S."/>
            <person name="Kuo A."/>
            <person name="LaButti K."/>
            <person name="Lipzen A."/>
            <person name="Andreopoulos W."/>
            <person name="Pangilinan J."/>
            <person name="Riley R."/>
            <person name="Hundley H."/>
            <person name="Na H."/>
            <person name="Barry K."/>
            <person name="Grigoriev I.V."/>
            <person name="Stajich J.E."/>
            <person name="Kennedy P.G."/>
        </authorList>
    </citation>
    <scope>NUCLEOTIDE SEQUENCE</scope>
    <source>
        <strain evidence="3">S12</strain>
    </source>
</reference>
<dbReference type="PANTHER" id="PTHR43364">
    <property type="entry name" value="NADH-SPECIFIC METHYLGLYOXAL REDUCTASE-RELATED"/>
    <property type="match status" value="1"/>
</dbReference>
<evidence type="ECO:0000256" key="1">
    <source>
        <dbReference type="ARBA" id="ARBA00023002"/>
    </source>
</evidence>
<dbReference type="GeneID" id="64591738"/>
<dbReference type="RefSeq" id="XP_041159501.1">
    <property type="nucleotide sequence ID" value="XM_041297974.1"/>
</dbReference>
<dbReference type="Proteomes" id="UP000719766">
    <property type="component" value="Unassembled WGS sequence"/>
</dbReference>
<evidence type="ECO:0000313" key="3">
    <source>
        <dbReference type="EMBL" id="KAG1792964.1"/>
    </source>
</evidence>
<proteinExistence type="predicted"/>
<keyword evidence="1" id="KW-0560">Oxidoreductase</keyword>
<dbReference type="SUPFAM" id="SSF51430">
    <property type="entry name" value="NAD(P)-linked oxidoreductase"/>
    <property type="match status" value="1"/>
</dbReference>
<dbReference type="InterPro" id="IPR050523">
    <property type="entry name" value="AKR_Detox_Biosynth"/>
</dbReference>
<feature type="domain" description="NADP-dependent oxidoreductase" evidence="2">
    <location>
        <begin position="4"/>
        <end position="195"/>
    </location>
</feature>
<gene>
    <name evidence="3" type="ORF">HD556DRAFT_1238457</name>
</gene>
<dbReference type="AlphaFoldDB" id="A0A9P7DHJ0"/>
<evidence type="ECO:0000313" key="4">
    <source>
        <dbReference type="Proteomes" id="UP000719766"/>
    </source>
</evidence>
<protein>
    <submittedName>
        <fullName evidence="3">NADP-dependent oxidoreductase domain-containing protein</fullName>
    </submittedName>
</protein>
<dbReference type="InterPro" id="IPR036812">
    <property type="entry name" value="NAD(P)_OxRdtase_dom_sf"/>
</dbReference>
<dbReference type="InterPro" id="IPR023210">
    <property type="entry name" value="NADP_OxRdtase_dom"/>
</dbReference>
<sequence>GTSEWQYWVLGEEEVIIHIKAFYDVGINTFDAADIYSNGLSDVILGNAIKKLSLPRDEIVVMTKVYRVVGRTPSEDVGSCGFVALSDLTQQIAYFRIHQERLQLDYVDAVVFVPTRCSIKDRSDSHSVMFLILMQLQSRQCKVTPYPYLWHYAITNPLTTFISMQNHHNLVYREEEREIFPTLEMFGVGCVAWSMAQDIATAPIVGTTSLKHLQDLLGMCLVSKEQTSELSLIKVPSVSL</sequence>
<dbReference type="Gene3D" id="3.20.20.100">
    <property type="entry name" value="NADP-dependent oxidoreductase domain"/>
    <property type="match status" value="2"/>
</dbReference>
<dbReference type="GO" id="GO:0016491">
    <property type="term" value="F:oxidoreductase activity"/>
    <property type="evidence" value="ECO:0007669"/>
    <property type="project" value="UniProtKB-KW"/>
</dbReference>
<accession>A0A9P7DHJ0</accession>